<feature type="transmembrane region" description="Helical" evidence="1">
    <location>
        <begin position="71"/>
        <end position="95"/>
    </location>
</feature>
<dbReference type="GO" id="GO:0004175">
    <property type="term" value="F:endopeptidase activity"/>
    <property type="evidence" value="ECO:0007669"/>
    <property type="project" value="UniProtKB-ARBA"/>
</dbReference>
<dbReference type="Pfam" id="PF02517">
    <property type="entry name" value="Rce1-like"/>
    <property type="match status" value="1"/>
</dbReference>
<organism evidence="3 4">
    <name type="scientific">Clostridium puniceum</name>
    <dbReference type="NCBI Taxonomy" id="29367"/>
    <lineage>
        <taxon>Bacteria</taxon>
        <taxon>Bacillati</taxon>
        <taxon>Bacillota</taxon>
        <taxon>Clostridia</taxon>
        <taxon>Eubacteriales</taxon>
        <taxon>Clostridiaceae</taxon>
        <taxon>Clostridium</taxon>
    </lineage>
</organism>
<name>A0A1S8T6L2_9CLOT</name>
<sequence>MKIFKNAENKTRSGWKIGLIFISFIVTTTIATFIFSVGYGVIIVVNHSEVLSDQVKFMQYIQKQFSGMSNFPAVCLQLIQCISLILLVILFWKIWDKGKVREIGLTNIKSSWKDLCVGLLIGAVSFTIVAFILLITKSVEMVNSFGSPKFSGVLITQLIIFIFVGINEELFCRGYCMTVLKQTKKSWIPVVVSAIIFSLMHSMNGGISLLAYINLFLFGILMGYLFMKTKNIWMCIGYHITWNYFQGDIFGFLVSGSTTESIYSIKVVSPNLINGGSFGPEGGLVVTALLIVTTFLVYKFIPNRKSAEVTF</sequence>
<protein>
    <submittedName>
        <fullName evidence="3">CAAX amino terminal protease self-immunity</fullName>
    </submittedName>
</protein>
<feature type="transmembrane region" description="Helical" evidence="1">
    <location>
        <begin position="148"/>
        <end position="166"/>
    </location>
</feature>
<keyword evidence="1" id="KW-1133">Transmembrane helix</keyword>
<reference evidence="3 4" key="1">
    <citation type="submission" date="2016-05" db="EMBL/GenBank/DDBJ databases">
        <title>Microbial solvent formation.</title>
        <authorList>
            <person name="Poehlein A."/>
            <person name="Montoya Solano J.D."/>
            <person name="Flitsch S."/>
            <person name="Krabben P."/>
            <person name="Duerre P."/>
            <person name="Daniel R."/>
        </authorList>
    </citation>
    <scope>NUCLEOTIDE SEQUENCE [LARGE SCALE GENOMIC DNA]</scope>
    <source>
        <strain evidence="3 4">DSM 2619</strain>
    </source>
</reference>
<keyword evidence="4" id="KW-1185">Reference proteome</keyword>
<dbReference type="EMBL" id="LZZM01000218">
    <property type="protein sequence ID" value="OOM73396.1"/>
    <property type="molecule type" value="Genomic_DNA"/>
</dbReference>
<dbReference type="AlphaFoldDB" id="A0A1S8T6L2"/>
<feature type="transmembrane region" description="Helical" evidence="1">
    <location>
        <begin position="115"/>
        <end position="136"/>
    </location>
</feature>
<dbReference type="GO" id="GO:0080120">
    <property type="term" value="P:CAAX-box protein maturation"/>
    <property type="evidence" value="ECO:0007669"/>
    <property type="project" value="UniProtKB-ARBA"/>
</dbReference>
<keyword evidence="3" id="KW-0645">Protease</keyword>
<accession>A0A1S8T6L2</accession>
<keyword evidence="1" id="KW-0812">Transmembrane</keyword>
<dbReference type="InterPro" id="IPR003675">
    <property type="entry name" value="Rce1/LyrA-like_dom"/>
</dbReference>
<dbReference type="Proteomes" id="UP000190890">
    <property type="component" value="Unassembled WGS sequence"/>
</dbReference>
<keyword evidence="1" id="KW-0472">Membrane</keyword>
<feature type="transmembrane region" description="Helical" evidence="1">
    <location>
        <begin position="282"/>
        <end position="301"/>
    </location>
</feature>
<keyword evidence="3" id="KW-0378">Hydrolase</keyword>
<feature type="transmembrane region" description="Helical" evidence="1">
    <location>
        <begin position="209"/>
        <end position="227"/>
    </location>
</feature>
<comment type="caution">
    <text evidence="3">The sequence shown here is derived from an EMBL/GenBank/DDBJ whole genome shotgun (WGS) entry which is preliminary data.</text>
</comment>
<feature type="transmembrane region" description="Helical" evidence="1">
    <location>
        <begin position="20"/>
        <end position="45"/>
    </location>
</feature>
<gene>
    <name evidence="3" type="ORF">CLPUN_45970</name>
</gene>
<evidence type="ECO:0000313" key="3">
    <source>
        <dbReference type="EMBL" id="OOM73396.1"/>
    </source>
</evidence>
<feature type="domain" description="CAAX prenyl protease 2/Lysostaphin resistance protein A-like" evidence="2">
    <location>
        <begin position="153"/>
        <end position="245"/>
    </location>
</feature>
<dbReference type="GO" id="GO:0006508">
    <property type="term" value="P:proteolysis"/>
    <property type="evidence" value="ECO:0007669"/>
    <property type="project" value="UniProtKB-KW"/>
</dbReference>
<evidence type="ECO:0000313" key="4">
    <source>
        <dbReference type="Proteomes" id="UP000190890"/>
    </source>
</evidence>
<dbReference type="PANTHER" id="PTHR39430">
    <property type="entry name" value="MEMBRANE-ASSOCIATED PROTEASE-RELATED"/>
    <property type="match status" value="1"/>
</dbReference>
<feature type="transmembrane region" description="Helical" evidence="1">
    <location>
        <begin position="187"/>
        <end position="203"/>
    </location>
</feature>
<dbReference type="STRING" id="29367.CLPUN_45970"/>
<evidence type="ECO:0000259" key="2">
    <source>
        <dbReference type="Pfam" id="PF02517"/>
    </source>
</evidence>
<evidence type="ECO:0000256" key="1">
    <source>
        <dbReference type="SAM" id="Phobius"/>
    </source>
</evidence>
<dbReference type="PANTHER" id="PTHR39430:SF1">
    <property type="entry name" value="PROTEASE"/>
    <property type="match status" value="1"/>
</dbReference>
<dbReference type="RefSeq" id="WP_077849520.1">
    <property type="nucleotide sequence ID" value="NZ_LZZM01000218.1"/>
</dbReference>
<dbReference type="OrthoDB" id="324900at2"/>
<proteinExistence type="predicted"/>